<dbReference type="PROSITE" id="PS51059">
    <property type="entry name" value="PARP_CATALYTIC"/>
    <property type="match status" value="1"/>
</dbReference>
<feature type="compositionally biased region" description="Low complexity" evidence="16">
    <location>
        <begin position="31"/>
        <end position="44"/>
    </location>
</feature>
<dbReference type="GO" id="GO:0016779">
    <property type="term" value="F:nucleotidyltransferase activity"/>
    <property type="evidence" value="ECO:0007669"/>
    <property type="project" value="UniProtKB-KW"/>
</dbReference>
<evidence type="ECO:0000256" key="8">
    <source>
        <dbReference type="ARBA" id="ARBA00022771"/>
    </source>
</evidence>
<evidence type="ECO:0000256" key="10">
    <source>
        <dbReference type="ARBA" id="ARBA00023027"/>
    </source>
</evidence>
<dbReference type="PROSITE" id="PS51977">
    <property type="entry name" value="WGR"/>
    <property type="match status" value="1"/>
</dbReference>
<evidence type="ECO:0000256" key="3">
    <source>
        <dbReference type="ARBA" id="ARBA00022679"/>
    </source>
</evidence>
<dbReference type="Pfam" id="PF02877">
    <property type="entry name" value="PARP_reg"/>
    <property type="match status" value="1"/>
</dbReference>
<accession>A0AA39MTV2</accession>
<dbReference type="RefSeq" id="XP_060325766.1">
    <property type="nucleotide sequence ID" value="XM_060483927.1"/>
</dbReference>
<evidence type="ECO:0000259" key="17">
    <source>
        <dbReference type="PROSITE" id="PS51059"/>
    </source>
</evidence>
<keyword evidence="6" id="KW-0677">Repeat</keyword>
<dbReference type="InterPro" id="IPR050800">
    <property type="entry name" value="ARTD/PARP"/>
</dbReference>
<dbReference type="SUPFAM" id="SSF56399">
    <property type="entry name" value="ADP-ribosylation"/>
    <property type="match status" value="1"/>
</dbReference>
<dbReference type="PROSITE" id="PS51060">
    <property type="entry name" value="PARP_ALPHA_HD"/>
    <property type="match status" value="1"/>
</dbReference>
<comment type="similarity">
    <text evidence="13">Belongs to the ARTD/PARP family.</text>
</comment>
<dbReference type="InterPro" id="IPR012317">
    <property type="entry name" value="Poly(ADP-ribose)pol_cat_dom"/>
</dbReference>
<dbReference type="PANTHER" id="PTHR10459:SF60">
    <property type="entry name" value="POLY [ADP-RIBOSE] POLYMERASE 2"/>
    <property type="match status" value="1"/>
</dbReference>
<dbReference type="InterPro" id="IPR036930">
    <property type="entry name" value="WGR_dom_sf"/>
</dbReference>
<dbReference type="EMBL" id="JAUEPS010000047">
    <property type="protein sequence ID" value="KAK0446417.1"/>
    <property type="molecule type" value="Genomic_DNA"/>
</dbReference>
<evidence type="ECO:0000256" key="7">
    <source>
        <dbReference type="ARBA" id="ARBA00022765"/>
    </source>
</evidence>
<dbReference type="FunFam" id="1.20.142.10:FF:000002">
    <property type="entry name" value="Poly [ADP-ribose] polymerase"/>
    <property type="match status" value="1"/>
</dbReference>
<protein>
    <recommendedName>
        <fullName evidence="15">Poly [ADP-ribose] polymerase</fullName>
        <shortName evidence="15">PARP</shortName>
        <ecNumber evidence="15">2.4.2.-</ecNumber>
    </recommendedName>
</protein>
<feature type="domain" description="WGR" evidence="19">
    <location>
        <begin position="110"/>
        <end position="209"/>
    </location>
</feature>
<feature type="domain" description="PARP catalytic" evidence="17">
    <location>
        <begin position="384"/>
        <end position="617"/>
    </location>
</feature>
<evidence type="ECO:0000256" key="16">
    <source>
        <dbReference type="SAM" id="MobiDB-lite"/>
    </source>
</evidence>
<evidence type="ECO:0000256" key="1">
    <source>
        <dbReference type="ARBA" id="ARBA00004123"/>
    </source>
</evidence>
<keyword evidence="8" id="KW-0863">Zinc-finger</keyword>
<evidence type="ECO:0000256" key="14">
    <source>
        <dbReference type="ARBA" id="ARBA00033987"/>
    </source>
</evidence>
<dbReference type="GO" id="GO:0003950">
    <property type="term" value="F:NAD+ poly-ADP-ribosyltransferase activity"/>
    <property type="evidence" value="ECO:0007669"/>
    <property type="project" value="UniProtKB-UniRule"/>
</dbReference>
<keyword evidence="12" id="KW-0539">Nucleus</keyword>
<keyword evidence="5" id="KW-0479">Metal-binding</keyword>
<evidence type="ECO:0000256" key="5">
    <source>
        <dbReference type="ARBA" id="ARBA00022723"/>
    </source>
</evidence>
<keyword evidence="21" id="KW-1185">Reference proteome</keyword>
<comment type="subcellular location">
    <subcellularLocation>
        <location evidence="1">Nucleus</location>
    </subcellularLocation>
</comment>
<keyword evidence="9" id="KW-0862">Zinc</keyword>
<evidence type="ECO:0000256" key="11">
    <source>
        <dbReference type="ARBA" id="ARBA00023125"/>
    </source>
</evidence>
<evidence type="ECO:0000256" key="9">
    <source>
        <dbReference type="ARBA" id="ARBA00022833"/>
    </source>
</evidence>
<keyword evidence="7" id="KW-0013">ADP-ribosylation</keyword>
<dbReference type="SMART" id="SM00773">
    <property type="entry name" value="WGR"/>
    <property type="match status" value="1"/>
</dbReference>
<dbReference type="GO" id="GO:0070212">
    <property type="term" value="P:protein poly-ADP-ribosylation"/>
    <property type="evidence" value="ECO:0007669"/>
    <property type="project" value="TreeGrafter"/>
</dbReference>
<feature type="compositionally biased region" description="Acidic residues" evidence="16">
    <location>
        <begin position="49"/>
        <end position="58"/>
    </location>
</feature>
<dbReference type="Pfam" id="PF05406">
    <property type="entry name" value="WGR"/>
    <property type="match status" value="1"/>
</dbReference>
<dbReference type="GO" id="GO:0008270">
    <property type="term" value="F:zinc ion binding"/>
    <property type="evidence" value="ECO:0007669"/>
    <property type="project" value="UniProtKB-KW"/>
</dbReference>
<feature type="domain" description="PARP alpha-helical" evidence="18">
    <location>
        <begin position="244"/>
        <end position="371"/>
    </location>
</feature>
<dbReference type="SUPFAM" id="SSF47587">
    <property type="entry name" value="Domain of poly(ADP-ribose) polymerase"/>
    <property type="match status" value="1"/>
</dbReference>
<evidence type="ECO:0000313" key="21">
    <source>
        <dbReference type="Proteomes" id="UP001175211"/>
    </source>
</evidence>
<dbReference type="SUPFAM" id="SSF142921">
    <property type="entry name" value="WGR domain-like"/>
    <property type="match status" value="1"/>
</dbReference>
<keyword evidence="4" id="KW-0548">Nucleotidyltransferase</keyword>
<dbReference type="InterPro" id="IPR036616">
    <property type="entry name" value="Poly(ADP-ribose)pol_reg_dom_sf"/>
</dbReference>
<dbReference type="Pfam" id="PF00644">
    <property type="entry name" value="PARP"/>
    <property type="match status" value="1"/>
</dbReference>
<evidence type="ECO:0000256" key="4">
    <source>
        <dbReference type="ARBA" id="ARBA00022695"/>
    </source>
</evidence>
<evidence type="ECO:0000256" key="12">
    <source>
        <dbReference type="ARBA" id="ARBA00023242"/>
    </source>
</evidence>
<keyword evidence="10 15" id="KW-0520">NAD</keyword>
<keyword evidence="11" id="KW-0238">DNA-binding</keyword>
<dbReference type="GO" id="GO:0005730">
    <property type="term" value="C:nucleolus"/>
    <property type="evidence" value="ECO:0007669"/>
    <property type="project" value="TreeGrafter"/>
</dbReference>
<evidence type="ECO:0000256" key="2">
    <source>
        <dbReference type="ARBA" id="ARBA00022676"/>
    </source>
</evidence>
<evidence type="ECO:0000259" key="19">
    <source>
        <dbReference type="PROSITE" id="PS51977"/>
    </source>
</evidence>
<dbReference type="GO" id="GO:1990404">
    <property type="term" value="F:NAD+-protein mono-ADP-ribosyltransferase activity"/>
    <property type="evidence" value="ECO:0007669"/>
    <property type="project" value="TreeGrafter"/>
</dbReference>
<dbReference type="InterPro" id="IPR004102">
    <property type="entry name" value="Poly(ADP-ribose)pol_reg_dom"/>
</dbReference>
<dbReference type="GeneID" id="85367475"/>
<comment type="caution">
    <text evidence="20">The sequence shown here is derived from an EMBL/GenBank/DDBJ whole genome shotgun (WGS) entry which is preliminary data.</text>
</comment>
<gene>
    <name evidence="20" type="ORF">EV420DRAFT_901846</name>
</gene>
<comment type="catalytic activity">
    <reaction evidence="14">
        <text>NAD(+) + (ADP-D-ribosyl)n-acceptor = nicotinamide + (ADP-D-ribosyl)n+1-acceptor + H(+).</text>
        <dbReference type="EC" id="2.4.2.30"/>
    </reaction>
</comment>
<evidence type="ECO:0000256" key="6">
    <source>
        <dbReference type="ARBA" id="ARBA00022737"/>
    </source>
</evidence>
<dbReference type="Gene3D" id="2.20.140.10">
    <property type="entry name" value="WGR domain"/>
    <property type="match status" value="1"/>
</dbReference>
<dbReference type="CDD" id="cd01437">
    <property type="entry name" value="parp_like"/>
    <property type="match status" value="1"/>
</dbReference>
<feature type="region of interest" description="Disordered" evidence="16">
    <location>
        <begin position="1"/>
        <end position="88"/>
    </location>
</feature>
<dbReference type="Gene3D" id="1.20.142.10">
    <property type="entry name" value="Poly(ADP-ribose) polymerase, regulatory domain"/>
    <property type="match status" value="1"/>
</dbReference>
<evidence type="ECO:0000256" key="15">
    <source>
        <dbReference type="RuleBase" id="RU362114"/>
    </source>
</evidence>
<evidence type="ECO:0000313" key="20">
    <source>
        <dbReference type="EMBL" id="KAK0446417.1"/>
    </source>
</evidence>
<feature type="region of interest" description="Disordered" evidence="16">
    <location>
        <begin position="222"/>
        <end position="243"/>
    </location>
</feature>
<keyword evidence="3 15" id="KW-0808">Transferase</keyword>
<dbReference type="Gene3D" id="3.90.228.10">
    <property type="match status" value="1"/>
</dbReference>
<organism evidence="20 21">
    <name type="scientific">Armillaria tabescens</name>
    <name type="common">Ringless honey mushroom</name>
    <name type="synonym">Agaricus tabescens</name>
    <dbReference type="NCBI Taxonomy" id="1929756"/>
    <lineage>
        <taxon>Eukaryota</taxon>
        <taxon>Fungi</taxon>
        <taxon>Dikarya</taxon>
        <taxon>Basidiomycota</taxon>
        <taxon>Agaricomycotina</taxon>
        <taxon>Agaricomycetes</taxon>
        <taxon>Agaricomycetidae</taxon>
        <taxon>Agaricales</taxon>
        <taxon>Marasmiineae</taxon>
        <taxon>Physalacriaceae</taxon>
        <taxon>Desarmillaria</taxon>
    </lineage>
</organism>
<proteinExistence type="inferred from homology"/>
<dbReference type="GO" id="GO:0003677">
    <property type="term" value="F:DNA binding"/>
    <property type="evidence" value="ECO:0007669"/>
    <property type="project" value="UniProtKB-KW"/>
</dbReference>
<dbReference type="InterPro" id="IPR008893">
    <property type="entry name" value="WGR_domain"/>
</dbReference>
<dbReference type="CDD" id="cd07997">
    <property type="entry name" value="WGR_PARP"/>
    <property type="match status" value="1"/>
</dbReference>
<sequence length="617" mass="67667">MPPRKKAAADGTAAAPTRSSTRIKANSKDGAAAPAKPASQANNKRALSPEDEDDEDDAPPAKKPTSKKAKKAKLDDEDETVTKDDEPEKIVTVLKRGAAPVDPQSGKVHSHQVYSNDEGVWDAMLNQTDISGGSNKNKFYVLQLLHPISSNSACVLYTRWGRVGENGQSQCKGPFPPATAVNEFKKQFKSKAGVAWEARVGMLPKKGKYVWLERDFAEDDEKDEDVKAGVSKAPAEKEKPPIPDSVLAPQVQDFCKLIFSTSIIDATLSSMNYDARKLPLGKLSKATILNGFNALKTLSEVLDDPSCDAVKENGGNQRAAIEQLTGAYYSIIPHDFGRQRPMVIDTKQRLQRELEIVDALGDMEIASKLIASSSNTDADGVPINPLDAQFDSLGLSKMEPLARDSQEFITLEAYARDTHGATHSHIHVEVQHIYRIERPGEQERWEQGGFHKVDHGERLLLWHGSRTTNFAGILSQGLRIAPPEAPANGYMFGKGVYFADMMSKSAGYCYPGLSNNTGILLLCEVAAKPFYERTDAEYNADQSCKQNNKRATKGLGRTQPTKWKDAGKSLGYDELIGCEMPDGGGSDVTTGGYLQYNEYIVYDVAQIRTKYLLMVKM</sequence>
<dbReference type="Proteomes" id="UP001175211">
    <property type="component" value="Unassembled WGS sequence"/>
</dbReference>
<evidence type="ECO:0000256" key="13">
    <source>
        <dbReference type="ARBA" id="ARBA00024347"/>
    </source>
</evidence>
<evidence type="ECO:0000259" key="18">
    <source>
        <dbReference type="PROSITE" id="PS51060"/>
    </source>
</evidence>
<reference evidence="20" key="1">
    <citation type="submission" date="2023-06" db="EMBL/GenBank/DDBJ databases">
        <authorList>
            <consortium name="Lawrence Berkeley National Laboratory"/>
            <person name="Ahrendt S."/>
            <person name="Sahu N."/>
            <person name="Indic B."/>
            <person name="Wong-Bajracharya J."/>
            <person name="Merenyi Z."/>
            <person name="Ke H.-M."/>
            <person name="Monk M."/>
            <person name="Kocsube S."/>
            <person name="Drula E."/>
            <person name="Lipzen A."/>
            <person name="Balint B."/>
            <person name="Henrissat B."/>
            <person name="Andreopoulos B."/>
            <person name="Martin F.M."/>
            <person name="Harder C.B."/>
            <person name="Rigling D."/>
            <person name="Ford K.L."/>
            <person name="Foster G.D."/>
            <person name="Pangilinan J."/>
            <person name="Papanicolaou A."/>
            <person name="Barry K."/>
            <person name="LaButti K."/>
            <person name="Viragh M."/>
            <person name="Koriabine M."/>
            <person name="Yan M."/>
            <person name="Riley R."/>
            <person name="Champramary S."/>
            <person name="Plett K.L."/>
            <person name="Tsai I.J."/>
            <person name="Slot J."/>
            <person name="Sipos G."/>
            <person name="Plett J."/>
            <person name="Nagy L.G."/>
            <person name="Grigoriev I.V."/>
        </authorList>
    </citation>
    <scope>NUCLEOTIDE SEQUENCE</scope>
    <source>
        <strain evidence="20">CCBAS 213</strain>
    </source>
</reference>
<dbReference type="AlphaFoldDB" id="A0AA39MTV2"/>
<dbReference type="EC" id="2.4.2.-" evidence="15"/>
<keyword evidence="2 15" id="KW-0328">Glycosyltransferase</keyword>
<name>A0AA39MTV2_ARMTA</name>
<dbReference type="GO" id="GO:0006302">
    <property type="term" value="P:double-strand break repair"/>
    <property type="evidence" value="ECO:0007669"/>
    <property type="project" value="TreeGrafter"/>
</dbReference>
<dbReference type="PANTHER" id="PTHR10459">
    <property type="entry name" value="DNA LIGASE"/>
    <property type="match status" value="1"/>
</dbReference>